<evidence type="ECO:0000256" key="3">
    <source>
        <dbReference type="ARBA" id="ARBA00022448"/>
    </source>
</evidence>
<keyword evidence="3" id="KW-0813">Transport</keyword>
<dbReference type="AlphaFoldDB" id="A0A379KPN0"/>
<keyword evidence="10" id="KW-0406">Ion transport</keyword>
<keyword evidence="4" id="KW-1003">Cell membrane</keyword>
<dbReference type="GO" id="GO:0005524">
    <property type="term" value="F:ATP binding"/>
    <property type="evidence" value="ECO:0007669"/>
    <property type="project" value="UniProtKB-KW"/>
</dbReference>
<evidence type="ECO:0000256" key="1">
    <source>
        <dbReference type="ARBA" id="ARBA00004417"/>
    </source>
</evidence>
<dbReference type="EMBL" id="UGUY01000001">
    <property type="protein sequence ID" value="SUD69347.1"/>
    <property type="molecule type" value="Genomic_DNA"/>
</dbReference>
<evidence type="ECO:0000259" key="13">
    <source>
        <dbReference type="PROSITE" id="PS50893"/>
    </source>
</evidence>
<evidence type="ECO:0000256" key="7">
    <source>
        <dbReference type="ARBA" id="ARBA00022741"/>
    </source>
</evidence>
<evidence type="ECO:0000256" key="12">
    <source>
        <dbReference type="ARBA" id="ARBA00023136"/>
    </source>
</evidence>
<dbReference type="InterPro" id="IPR014138">
    <property type="entry name" value="Nickel_NikD"/>
</dbReference>
<evidence type="ECO:0000256" key="6">
    <source>
        <dbReference type="ARBA" id="ARBA00022596"/>
    </source>
</evidence>
<feature type="domain" description="ABC transporter" evidence="13">
    <location>
        <begin position="6"/>
        <end position="245"/>
    </location>
</feature>
<protein>
    <submittedName>
        <fullName evidence="14">Nickel transporter ATP-binding protein NikD</fullName>
        <ecNumber evidence="14">3.6.3.-</ecNumber>
    </submittedName>
</protein>
<evidence type="ECO:0000256" key="9">
    <source>
        <dbReference type="ARBA" id="ARBA00022967"/>
    </source>
</evidence>
<dbReference type="Pfam" id="PF00005">
    <property type="entry name" value="ABC_tran"/>
    <property type="match status" value="1"/>
</dbReference>
<dbReference type="EC" id="3.6.3.-" evidence="14"/>
<evidence type="ECO:0000256" key="2">
    <source>
        <dbReference type="ARBA" id="ARBA00005417"/>
    </source>
</evidence>
<evidence type="ECO:0000256" key="11">
    <source>
        <dbReference type="ARBA" id="ARBA00023112"/>
    </source>
</evidence>
<sequence>MNPSVLEIRGLRIEAQAGVLVHGVDLQLRRSEVCTLVGASGSGKSLSCLGVLDLLPPGLNRTHGQLLLDGQPLAASSVRGRLASLVLQNPRSAFNPVRNMASHGLETLRQRGVTGAAARARMAHCLDAVGLADRERVLQAFAFQLSGGMLQRMMIALALMAETPFLLADEPTSDLDALSQARFLDLLMELVQVHGLGVLLVTHDMGVVARCADQVAVMEAGRIVECQPVHELFQNPASAAARTLLHAHQILCRSQP</sequence>
<evidence type="ECO:0000313" key="14">
    <source>
        <dbReference type="EMBL" id="SUD69347.1"/>
    </source>
</evidence>
<keyword evidence="7" id="KW-0547">Nucleotide-binding</keyword>
<dbReference type="InterPro" id="IPR003593">
    <property type="entry name" value="AAA+_ATPase"/>
</dbReference>
<keyword evidence="14" id="KW-0378">Hydrolase</keyword>
<dbReference type="PROSITE" id="PS00211">
    <property type="entry name" value="ABC_TRANSPORTER_1"/>
    <property type="match status" value="1"/>
</dbReference>
<dbReference type="CDD" id="cd03257">
    <property type="entry name" value="ABC_NikE_OppD_transporters"/>
    <property type="match status" value="1"/>
</dbReference>
<dbReference type="GO" id="GO:0015413">
    <property type="term" value="F:ABC-type nickel transporter activity"/>
    <property type="evidence" value="ECO:0007669"/>
    <property type="project" value="InterPro"/>
</dbReference>
<accession>A0A379KPN0</accession>
<reference evidence="14 15" key="1">
    <citation type="submission" date="2018-06" db="EMBL/GenBank/DDBJ databases">
        <authorList>
            <consortium name="Pathogen Informatics"/>
            <person name="Doyle S."/>
        </authorList>
    </citation>
    <scope>NUCLEOTIDE SEQUENCE [LARGE SCALE GENOMIC DNA]</scope>
    <source>
        <strain evidence="14 15">NCTC7914</strain>
    </source>
</reference>
<evidence type="ECO:0000313" key="15">
    <source>
        <dbReference type="Proteomes" id="UP000254602"/>
    </source>
</evidence>
<organism evidence="14 15">
    <name type="scientific">Pseudomonas putida</name>
    <name type="common">Arthrobacter siderocapsulatus</name>
    <dbReference type="NCBI Taxonomy" id="303"/>
    <lineage>
        <taxon>Bacteria</taxon>
        <taxon>Pseudomonadati</taxon>
        <taxon>Pseudomonadota</taxon>
        <taxon>Gammaproteobacteria</taxon>
        <taxon>Pseudomonadales</taxon>
        <taxon>Pseudomonadaceae</taxon>
        <taxon>Pseudomonas</taxon>
    </lineage>
</organism>
<proteinExistence type="inferred from homology"/>
<dbReference type="GO" id="GO:0005886">
    <property type="term" value="C:plasma membrane"/>
    <property type="evidence" value="ECO:0007669"/>
    <property type="project" value="UniProtKB-SubCell"/>
</dbReference>
<dbReference type="Proteomes" id="UP000254602">
    <property type="component" value="Unassembled WGS sequence"/>
</dbReference>
<dbReference type="GO" id="GO:0016151">
    <property type="term" value="F:nickel cation binding"/>
    <property type="evidence" value="ECO:0007669"/>
    <property type="project" value="InterPro"/>
</dbReference>
<evidence type="ECO:0000256" key="8">
    <source>
        <dbReference type="ARBA" id="ARBA00022840"/>
    </source>
</evidence>
<evidence type="ECO:0000256" key="4">
    <source>
        <dbReference type="ARBA" id="ARBA00022475"/>
    </source>
</evidence>
<dbReference type="InterPro" id="IPR050388">
    <property type="entry name" value="ABC_Ni/Peptide_Import"/>
</dbReference>
<keyword evidence="9" id="KW-1278">Translocase</keyword>
<keyword evidence="6" id="KW-0533">Nickel</keyword>
<dbReference type="PANTHER" id="PTHR43297">
    <property type="entry name" value="OLIGOPEPTIDE TRANSPORT ATP-BINDING PROTEIN APPD"/>
    <property type="match status" value="1"/>
</dbReference>
<evidence type="ECO:0000256" key="10">
    <source>
        <dbReference type="ARBA" id="ARBA00023065"/>
    </source>
</evidence>
<dbReference type="GO" id="GO:0016887">
    <property type="term" value="F:ATP hydrolysis activity"/>
    <property type="evidence" value="ECO:0007669"/>
    <property type="project" value="InterPro"/>
</dbReference>
<keyword evidence="12" id="KW-0472">Membrane</keyword>
<dbReference type="InterPro" id="IPR003439">
    <property type="entry name" value="ABC_transporter-like_ATP-bd"/>
</dbReference>
<evidence type="ECO:0000256" key="5">
    <source>
        <dbReference type="ARBA" id="ARBA00022519"/>
    </source>
</evidence>
<dbReference type="RefSeq" id="WP_115274548.1">
    <property type="nucleotide sequence ID" value="NZ_JABTYF010000007.1"/>
</dbReference>
<keyword evidence="5" id="KW-0997">Cell inner membrane</keyword>
<dbReference type="InterPro" id="IPR017871">
    <property type="entry name" value="ABC_transporter-like_CS"/>
</dbReference>
<keyword evidence="8 14" id="KW-0067">ATP-binding</keyword>
<keyword evidence="11" id="KW-0921">Nickel transport</keyword>
<dbReference type="PANTHER" id="PTHR43297:SF14">
    <property type="entry name" value="ATPASE AAA-TYPE CORE DOMAIN-CONTAINING PROTEIN"/>
    <property type="match status" value="1"/>
</dbReference>
<comment type="subcellular location">
    <subcellularLocation>
        <location evidence="1">Cell inner membrane</location>
        <topology evidence="1">Peripheral membrane protein</topology>
    </subcellularLocation>
</comment>
<dbReference type="SUPFAM" id="SSF52540">
    <property type="entry name" value="P-loop containing nucleoside triphosphate hydrolases"/>
    <property type="match status" value="1"/>
</dbReference>
<name>A0A379KPN0_PSEPU</name>
<gene>
    <name evidence="14" type="primary">nikD</name>
    <name evidence="14" type="ORF">NCTC7914_03489</name>
</gene>
<dbReference type="SMART" id="SM00382">
    <property type="entry name" value="AAA"/>
    <property type="match status" value="1"/>
</dbReference>
<dbReference type="NCBIfam" id="TIGR02770">
    <property type="entry name" value="nickel_nikD"/>
    <property type="match status" value="1"/>
</dbReference>
<dbReference type="InterPro" id="IPR027417">
    <property type="entry name" value="P-loop_NTPase"/>
</dbReference>
<dbReference type="Gene3D" id="3.40.50.300">
    <property type="entry name" value="P-loop containing nucleotide triphosphate hydrolases"/>
    <property type="match status" value="1"/>
</dbReference>
<dbReference type="PROSITE" id="PS50893">
    <property type="entry name" value="ABC_TRANSPORTER_2"/>
    <property type="match status" value="1"/>
</dbReference>
<comment type="similarity">
    <text evidence="2">Belongs to the ABC transporter superfamily.</text>
</comment>